<evidence type="ECO:0000256" key="1">
    <source>
        <dbReference type="SAM" id="Phobius"/>
    </source>
</evidence>
<dbReference type="InterPro" id="IPR000326">
    <property type="entry name" value="PAP2/HPO"/>
</dbReference>
<feature type="transmembrane region" description="Helical" evidence="1">
    <location>
        <begin position="7"/>
        <end position="30"/>
    </location>
</feature>
<keyword evidence="1" id="KW-0812">Transmembrane</keyword>
<feature type="domain" description="Phosphatidic acid phosphatase type 2/haloperoxidase" evidence="2">
    <location>
        <begin position="39"/>
        <end position="147"/>
    </location>
</feature>
<keyword evidence="4" id="KW-1185">Reference proteome</keyword>
<organism evidence="3 4">
    <name type="scientific">Tetraparma gracilis</name>
    <dbReference type="NCBI Taxonomy" id="2962635"/>
    <lineage>
        <taxon>Eukaryota</taxon>
        <taxon>Sar</taxon>
        <taxon>Stramenopiles</taxon>
        <taxon>Ochrophyta</taxon>
        <taxon>Bolidophyceae</taxon>
        <taxon>Parmales</taxon>
        <taxon>Triparmaceae</taxon>
        <taxon>Tetraparma</taxon>
    </lineage>
</organism>
<name>A0ABQ6MHD6_9STRA</name>
<evidence type="ECO:0000313" key="4">
    <source>
        <dbReference type="Proteomes" id="UP001165060"/>
    </source>
</evidence>
<protein>
    <recommendedName>
        <fullName evidence="2">Phosphatidic acid phosphatase type 2/haloperoxidase domain-containing protein</fullName>
    </recommendedName>
</protein>
<keyword evidence="1" id="KW-0472">Membrane</keyword>
<dbReference type="EMBL" id="BRYB01005559">
    <property type="protein sequence ID" value="GMI25970.1"/>
    <property type="molecule type" value="Genomic_DNA"/>
</dbReference>
<gene>
    <name evidence="3" type="ORF">TeGR_g12941</name>
</gene>
<accession>A0ABQ6MHD6</accession>
<dbReference type="Pfam" id="PF01569">
    <property type="entry name" value="PAP2"/>
    <property type="match status" value="1"/>
</dbReference>
<feature type="transmembrane region" description="Helical" evidence="1">
    <location>
        <begin position="74"/>
        <end position="94"/>
    </location>
</feature>
<reference evidence="3 4" key="1">
    <citation type="journal article" date="2023" name="Commun. Biol.">
        <title>Genome analysis of Parmales, the sister group of diatoms, reveals the evolutionary specialization of diatoms from phago-mixotrophs to photoautotrophs.</title>
        <authorList>
            <person name="Ban H."/>
            <person name="Sato S."/>
            <person name="Yoshikawa S."/>
            <person name="Yamada K."/>
            <person name="Nakamura Y."/>
            <person name="Ichinomiya M."/>
            <person name="Sato N."/>
            <person name="Blanc-Mathieu R."/>
            <person name="Endo H."/>
            <person name="Kuwata A."/>
            <person name="Ogata H."/>
        </authorList>
    </citation>
    <scope>NUCLEOTIDE SEQUENCE [LARGE SCALE GENOMIC DNA]</scope>
</reference>
<feature type="transmembrane region" description="Helical" evidence="1">
    <location>
        <begin position="173"/>
        <end position="191"/>
    </location>
</feature>
<keyword evidence="1" id="KW-1133">Transmembrane helix</keyword>
<sequence length="214" mass="22016">MSPPIPLFVAAVGASTRVLVSSSVLAYMLLSRSPEAVAMVTLAIGTAVFGKVLKKLLAAPRPANSPIQDSDDHGMPSSHAVSLAFLASTAVFLLPARVSRAQAAPALLGYVLTSLYYRKVRGLHSYAQLAAGCAVGGGSSLLLYRLTGVAAALEAGVAGWFARAGWGDSVPPAGVLGLALLGGCVVGWRELCQLKRFRGKGEGGGEGRRKGKEE</sequence>
<proteinExistence type="predicted"/>
<feature type="transmembrane region" description="Helical" evidence="1">
    <location>
        <begin position="129"/>
        <end position="153"/>
    </location>
</feature>
<comment type="caution">
    <text evidence="3">The sequence shown here is derived from an EMBL/GenBank/DDBJ whole genome shotgun (WGS) entry which is preliminary data.</text>
</comment>
<dbReference type="SUPFAM" id="SSF48317">
    <property type="entry name" value="Acid phosphatase/Vanadium-dependent haloperoxidase"/>
    <property type="match status" value="1"/>
</dbReference>
<dbReference type="Proteomes" id="UP001165060">
    <property type="component" value="Unassembled WGS sequence"/>
</dbReference>
<evidence type="ECO:0000259" key="2">
    <source>
        <dbReference type="Pfam" id="PF01569"/>
    </source>
</evidence>
<dbReference type="InterPro" id="IPR036938">
    <property type="entry name" value="PAP2/HPO_sf"/>
</dbReference>
<evidence type="ECO:0000313" key="3">
    <source>
        <dbReference type="EMBL" id="GMI25970.1"/>
    </source>
</evidence>
<dbReference type="Gene3D" id="1.20.144.10">
    <property type="entry name" value="Phosphatidic acid phosphatase type 2/haloperoxidase"/>
    <property type="match status" value="1"/>
</dbReference>